<proteinExistence type="predicted"/>
<dbReference type="InterPro" id="IPR018201">
    <property type="entry name" value="Ketoacyl_synth_AS"/>
</dbReference>
<dbReference type="FunFam" id="1.10.1200.10:FF:000005">
    <property type="entry name" value="Nonribosomal peptide synthetase 1"/>
    <property type="match status" value="1"/>
</dbReference>
<keyword evidence="3" id="KW-0597">Phosphoprotein</keyword>
<dbReference type="Gene3D" id="3.40.47.10">
    <property type="match status" value="1"/>
</dbReference>
<dbReference type="STRING" id="1247936.BN2475_170084"/>
<keyword evidence="9" id="KW-1185">Reference proteome</keyword>
<dbReference type="OrthoDB" id="9778690at2"/>
<feature type="domain" description="Ketosynthase family 3 (KS3)" evidence="7">
    <location>
        <begin position="5"/>
        <end position="436"/>
    </location>
</feature>
<dbReference type="SUPFAM" id="SSF47336">
    <property type="entry name" value="ACP-like"/>
    <property type="match status" value="1"/>
</dbReference>
<dbReference type="GO" id="GO:0071770">
    <property type="term" value="P:DIM/DIP cell wall layer assembly"/>
    <property type="evidence" value="ECO:0007669"/>
    <property type="project" value="TreeGrafter"/>
</dbReference>
<dbReference type="GO" id="GO:0005737">
    <property type="term" value="C:cytoplasm"/>
    <property type="evidence" value="ECO:0007669"/>
    <property type="project" value="TreeGrafter"/>
</dbReference>
<dbReference type="InterPro" id="IPR020806">
    <property type="entry name" value="PKS_PP-bd"/>
</dbReference>
<evidence type="ECO:0000256" key="1">
    <source>
        <dbReference type="ARBA" id="ARBA00001957"/>
    </source>
</evidence>
<dbReference type="SMART" id="SM00823">
    <property type="entry name" value="PKS_PP"/>
    <property type="match status" value="1"/>
</dbReference>
<evidence type="ECO:0000256" key="2">
    <source>
        <dbReference type="ARBA" id="ARBA00022450"/>
    </source>
</evidence>
<dbReference type="PANTHER" id="PTHR43775:SF37">
    <property type="entry name" value="SI:DKEY-61P9.11"/>
    <property type="match status" value="1"/>
</dbReference>
<gene>
    <name evidence="8" type="ORF">BN2475_170084</name>
</gene>
<dbReference type="GO" id="GO:0006633">
    <property type="term" value="P:fatty acid biosynthetic process"/>
    <property type="evidence" value="ECO:0007669"/>
    <property type="project" value="InterPro"/>
</dbReference>
<dbReference type="GO" id="GO:0004315">
    <property type="term" value="F:3-oxoacyl-[acyl-carrier-protein] synthase activity"/>
    <property type="evidence" value="ECO:0007669"/>
    <property type="project" value="InterPro"/>
</dbReference>
<keyword evidence="2" id="KW-0596">Phosphopantetheine</keyword>
<dbReference type="SMART" id="SM00827">
    <property type="entry name" value="PKS_AT"/>
    <property type="match status" value="1"/>
</dbReference>
<dbReference type="PROSITE" id="PS00606">
    <property type="entry name" value="KS3_1"/>
    <property type="match status" value="1"/>
</dbReference>
<evidence type="ECO:0000256" key="5">
    <source>
        <dbReference type="SAM" id="MobiDB-lite"/>
    </source>
</evidence>
<reference evidence="8 9" key="1">
    <citation type="submission" date="2016-12" db="EMBL/GenBank/DDBJ databases">
        <authorList>
            <person name="Song W.-J."/>
            <person name="Kurnit D.M."/>
        </authorList>
    </citation>
    <scope>NUCLEOTIDE SEQUENCE [LARGE SCALE GENOMIC DNA]</scope>
    <source>
        <strain evidence="8 9">STM7296</strain>
    </source>
</reference>
<dbReference type="InterPro" id="IPR001227">
    <property type="entry name" value="Ac_transferase_dom_sf"/>
</dbReference>
<evidence type="ECO:0000259" key="7">
    <source>
        <dbReference type="PROSITE" id="PS52004"/>
    </source>
</evidence>
<dbReference type="GO" id="GO:0004312">
    <property type="term" value="F:fatty acid synthase activity"/>
    <property type="evidence" value="ECO:0007669"/>
    <property type="project" value="TreeGrafter"/>
</dbReference>
<dbReference type="InterPro" id="IPR006162">
    <property type="entry name" value="Ppantetheine_attach_site"/>
</dbReference>
<protein>
    <submittedName>
        <fullName evidence="8">Polyketide synthase type I</fullName>
    </submittedName>
</protein>
<evidence type="ECO:0000313" key="9">
    <source>
        <dbReference type="Proteomes" id="UP000187012"/>
    </source>
</evidence>
<feature type="region of interest" description="Disordered" evidence="5">
    <location>
        <begin position="885"/>
        <end position="913"/>
    </location>
</feature>
<evidence type="ECO:0000256" key="4">
    <source>
        <dbReference type="ARBA" id="ARBA00022679"/>
    </source>
</evidence>
<dbReference type="Pfam" id="PF22621">
    <property type="entry name" value="CurL-like_PKS_C"/>
    <property type="match status" value="1"/>
</dbReference>
<dbReference type="GO" id="GO:0005886">
    <property type="term" value="C:plasma membrane"/>
    <property type="evidence" value="ECO:0007669"/>
    <property type="project" value="TreeGrafter"/>
</dbReference>
<dbReference type="Proteomes" id="UP000187012">
    <property type="component" value="Unassembled WGS sequence"/>
</dbReference>
<keyword evidence="4" id="KW-0808">Transferase</keyword>
<dbReference type="CDD" id="cd00833">
    <property type="entry name" value="PKS"/>
    <property type="match status" value="1"/>
</dbReference>
<dbReference type="InterPro" id="IPR014043">
    <property type="entry name" value="Acyl_transferase_dom"/>
</dbReference>
<dbReference type="InterPro" id="IPR016036">
    <property type="entry name" value="Malonyl_transacylase_ACP-bd"/>
</dbReference>
<organism evidence="8 9">
    <name type="scientific">Paraburkholderia ribeironis</name>
    <dbReference type="NCBI Taxonomy" id="1247936"/>
    <lineage>
        <taxon>Bacteria</taxon>
        <taxon>Pseudomonadati</taxon>
        <taxon>Pseudomonadota</taxon>
        <taxon>Betaproteobacteria</taxon>
        <taxon>Burkholderiales</taxon>
        <taxon>Burkholderiaceae</taxon>
        <taxon>Paraburkholderia</taxon>
    </lineage>
</organism>
<dbReference type="PROSITE" id="PS00012">
    <property type="entry name" value="PHOSPHOPANTETHEINE"/>
    <property type="match status" value="1"/>
</dbReference>
<dbReference type="PROSITE" id="PS52004">
    <property type="entry name" value="KS3_2"/>
    <property type="match status" value="1"/>
</dbReference>
<sequence length="1018" mass="107020">MNPGSDGIAIIGAAGRFPGAASVVELWSNLLTGRVAIDALSDAELSAAGIAADLYQRPDYVRVAATVDGIDLFDAGYFGVSAREAALMDPQQRIFLHCVGQALDAAGHDPARFPGLIGLYAGCSLSSYLLANLLPHRRWLEEIGVFEVALANDKDYLTTRAAYHFDLRGPCVGVQTACSTSLVAVHLACQALLAGECDMALAGGITLRVPQHAGYLHRAGSILSVDGSCRPFDAGASGTVFGNGAGLVVLRRLAEAQADGDNIMAVVVGSAVSNEGRAKAGMTAPGISGQKRVITEAIAVAGIEPADIDYVEAHGTGTLIGDPIEVQALAEVFRQGRPRPAPCLLGAIKANLGHLDAAAGVTGLIKAAMVVRTGTVPPHPWYTQPNPTLQNLLAPAHGAPFMVNTSPWYAAGQGICHACVSSFGIGGTNAHVVLEAPPPRGPRAGAQSVKVLAWSAATPAALDAVTANLEADLLRHDEADIADIAFTLNTGRRQLQWRSAAVVRDRDEALAALRGGHAGPVRAASPAGIALLFPGQGAQFPGMAMGLYRDEPAFRRIFDTVAELITPHLGEDPRQALLTHDGGERLDSTRLTQPLLFAVEYALGRLIIERTGPPAALLGHSLGEFAAACLAEVMTLPDAVRLVTLRGRMMAALPAGDMLAVPLSLAALTARTALDVAAVNGPDLCVLSGTPSAIEAFATANADLACYRLKTSHAFHSSMIDPILENFGTLVAGIPLKRPNLPVISSLTGTWLGEEAQTPEYWVRLTRDTVRFDLAVETLARTGTTTLEIGPGYSLGTLVSRHRAFDARPTISCLPRGQEDSVGFNTALAQLWLAGHSIEWGMSATGRRRLELATYPFQGERCWIDASTAPVTGFMPQPAEPAIAADDLSDPASPAVPKGALGQRPGTLPPSVAPRNDAERLVAEVWESVLGIAPIGISDDFLDLGGHSLLAVQVVSRLRDRLPIELPLEMFFEARTVAILAERVMALLTDSIYTMTDAQAAALYATLETTSNEEHDRP</sequence>
<dbReference type="InterPro" id="IPR014031">
    <property type="entry name" value="Ketoacyl_synth_C"/>
</dbReference>
<dbReference type="Pfam" id="PF00109">
    <property type="entry name" value="ketoacyl-synt"/>
    <property type="match status" value="1"/>
</dbReference>
<accession>A0A1N7RUQ3</accession>
<dbReference type="GO" id="GO:0031177">
    <property type="term" value="F:phosphopantetheine binding"/>
    <property type="evidence" value="ECO:0007669"/>
    <property type="project" value="InterPro"/>
</dbReference>
<dbReference type="Gene3D" id="3.40.366.10">
    <property type="entry name" value="Malonyl-Coenzyme A Acyl Carrier Protein, domain 2"/>
    <property type="match status" value="1"/>
</dbReference>
<dbReference type="InterPro" id="IPR020841">
    <property type="entry name" value="PKS_Beta-ketoAc_synthase_dom"/>
</dbReference>
<evidence type="ECO:0000259" key="6">
    <source>
        <dbReference type="PROSITE" id="PS50075"/>
    </source>
</evidence>
<evidence type="ECO:0000313" key="8">
    <source>
        <dbReference type="EMBL" id="SIT38827.1"/>
    </source>
</evidence>
<dbReference type="Pfam" id="PF02801">
    <property type="entry name" value="Ketoacyl-synt_C"/>
    <property type="match status" value="1"/>
</dbReference>
<feature type="domain" description="Carrier" evidence="6">
    <location>
        <begin position="913"/>
        <end position="988"/>
    </location>
</feature>
<comment type="cofactor">
    <cofactor evidence="1">
        <name>pantetheine 4'-phosphate</name>
        <dbReference type="ChEBI" id="CHEBI:47942"/>
    </cofactor>
</comment>
<dbReference type="InterPro" id="IPR016035">
    <property type="entry name" value="Acyl_Trfase/lysoPLipase"/>
</dbReference>
<dbReference type="SMART" id="SM00825">
    <property type="entry name" value="PKS_KS"/>
    <property type="match status" value="1"/>
</dbReference>
<dbReference type="InterPro" id="IPR016039">
    <property type="entry name" value="Thiolase-like"/>
</dbReference>
<dbReference type="InterPro" id="IPR014030">
    <property type="entry name" value="Ketoacyl_synth_N"/>
</dbReference>
<dbReference type="AlphaFoldDB" id="A0A1N7RUQ3"/>
<dbReference type="InterPro" id="IPR029058">
    <property type="entry name" value="AB_hydrolase_fold"/>
</dbReference>
<dbReference type="RefSeq" id="WP_094779200.1">
    <property type="nucleotide sequence ID" value="NZ_CYGX02000017.1"/>
</dbReference>
<dbReference type="PANTHER" id="PTHR43775">
    <property type="entry name" value="FATTY ACID SYNTHASE"/>
    <property type="match status" value="1"/>
</dbReference>
<dbReference type="SUPFAM" id="SSF55048">
    <property type="entry name" value="Probable ACP-binding domain of malonyl-CoA ACP transacylase"/>
    <property type="match status" value="1"/>
</dbReference>
<dbReference type="Pfam" id="PF00550">
    <property type="entry name" value="PP-binding"/>
    <property type="match status" value="1"/>
</dbReference>
<dbReference type="InterPro" id="IPR036736">
    <property type="entry name" value="ACP-like_sf"/>
</dbReference>
<dbReference type="InterPro" id="IPR009081">
    <property type="entry name" value="PP-bd_ACP"/>
</dbReference>
<dbReference type="Gene3D" id="3.30.70.3290">
    <property type="match status" value="1"/>
</dbReference>
<dbReference type="Gene3D" id="3.40.50.1820">
    <property type="entry name" value="alpha/beta hydrolase"/>
    <property type="match status" value="1"/>
</dbReference>
<dbReference type="InterPro" id="IPR050091">
    <property type="entry name" value="PKS_NRPS_Biosynth_Enz"/>
</dbReference>
<dbReference type="SUPFAM" id="SSF52151">
    <property type="entry name" value="FabD/lysophospholipase-like"/>
    <property type="match status" value="1"/>
</dbReference>
<dbReference type="PROSITE" id="PS50075">
    <property type="entry name" value="CARRIER"/>
    <property type="match status" value="1"/>
</dbReference>
<dbReference type="SUPFAM" id="SSF53901">
    <property type="entry name" value="Thiolase-like"/>
    <property type="match status" value="1"/>
</dbReference>
<name>A0A1N7RUQ3_9BURK</name>
<feature type="compositionally biased region" description="Low complexity" evidence="5">
    <location>
        <begin position="885"/>
        <end position="895"/>
    </location>
</feature>
<dbReference type="EMBL" id="CYGX02000017">
    <property type="protein sequence ID" value="SIT38827.1"/>
    <property type="molecule type" value="Genomic_DNA"/>
</dbReference>
<dbReference type="Pfam" id="PF00698">
    <property type="entry name" value="Acyl_transf_1"/>
    <property type="match status" value="1"/>
</dbReference>
<evidence type="ECO:0000256" key="3">
    <source>
        <dbReference type="ARBA" id="ARBA00022553"/>
    </source>
</evidence>